<evidence type="ECO:0000256" key="1">
    <source>
        <dbReference type="ARBA" id="ARBA00004196"/>
    </source>
</evidence>
<dbReference type="Gene3D" id="3.40.50.1980">
    <property type="entry name" value="Nitrogenase molybdenum iron protein domain"/>
    <property type="match status" value="2"/>
</dbReference>
<dbReference type="InterPro" id="IPR006128">
    <property type="entry name" value="Lipoprotein_PsaA-like"/>
</dbReference>
<proteinExistence type="inferred from homology"/>
<evidence type="ECO:0000256" key="2">
    <source>
        <dbReference type="ARBA" id="ARBA00011028"/>
    </source>
</evidence>
<keyword evidence="5 7" id="KW-0732">Signal</keyword>
<dbReference type="PANTHER" id="PTHR42953">
    <property type="entry name" value="HIGH-AFFINITY ZINC UPTAKE SYSTEM PROTEIN ZNUA-RELATED"/>
    <property type="match status" value="1"/>
</dbReference>
<dbReference type="InterPro" id="IPR050492">
    <property type="entry name" value="Bact_metal-bind_prot9"/>
</dbReference>
<dbReference type="GO" id="GO:0030313">
    <property type="term" value="C:cell envelope"/>
    <property type="evidence" value="ECO:0007669"/>
    <property type="project" value="UniProtKB-SubCell"/>
</dbReference>
<evidence type="ECO:0000313" key="8">
    <source>
        <dbReference type="EMBL" id="TVU87474.1"/>
    </source>
</evidence>
<dbReference type="AlphaFoldDB" id="A0A558J1P3"/>
<name>A0A558J1P3_9GAMM</name>
<comment type="caution">
    <text evidence="8">The sequence shown here is derived from an EMBL/GenBank/DDBJ whole genome shotgun (WGS) entry which is preliminary data.</text>
</comment>
<evidence type="ECO:0000256" key="6">
    <source>
        <dbReference type="RuleBase" id="RU003512"/>
    </source>
</evidence>
<dbReference type="Pfam" id="PF01297">
    <property type="entry name" value="ZnuA"/>
    <property type="match status" value="1"/>
</dbReference>
<dbReference type="SUPFAM" id="SSF53807">
    <property type="entry name" value="Helical backbone' metal receptor"/>
    <property type="match status" value="1"/>
</dbReference>
<dbReference type="GO" id="GO:0030001">
    <property type="term" value="P:metal ion transport"/>
    <property type="evidence" value="ECO:0007669"/>
    <property type="project" value="InterPro"/>
</dbReference>
<evidence type="ECO:0000256" key="4">
    <source>
        <dbReference type="ARBA" id="ARBA00022723"/>
    </source>
</evidence>
<dbReference type="PRINTS" id="PR00690">
    <property type="entry name" value="ADHESNFAMILY"/>
</dbReference>
<feature type="signal peptide" evidence="7">
    <location>
        <begin position="1"/>
        <end position="24"/>
    </location>
</feature>
<evidence type="ECO:0000313" key="9">
    <source>
        <dbReference type="Proteomes" id="UP000317288"/>
    </source>
</evidence>
<comment type="similarity">
    <text evidence="2 6">Belongs to the bacterial solute-binding protein 9 family.</text>
</comment>
<comment type="subcellular location">
    <subcellularLocation>
        <location evidence="1">Cell envelope</location>
    </subcellularLocation>
</comment>
<dbReference type="RefSeq" id="WP_035583950.1">
    <property type="nucleotide sequence ID" value="NZ_VNFE01000009.1"/>
</dbReference>
<evidence type="ECO:0000256" key="5">
    <source>
        <dbReference type="ARBA" id="ARBA00022729"/>
    </source>
</evidence>
<gene>
    <name evidence="8" type="ORF">FQP89_21615</name>
</gene>
<accession>A0A558J1P3</accession>
<reference evidence="8 9" key="1">
    <citation type="submission" date="2019-07" db="EMBL/GenBank/DDBJ databases">
        <title>Diversity of Bacteria from Kongsfjorden, Arctic.</title>
        <authorList>
            <person name="Yu Y."/>
        </authorList>
    </citation>
    <scope>NUCLEOTIDE SEQUENCE [LARGE SCALE GENOMIC DNA]</scope>
    <source>
        <strain evidence="8 9">SM1922</strain>
    </source>
</reference>
<dbReference type="EMBL" id="VNFE01000009">
    <property type="protein sequence ID" value="TVU87474.1"/>
    <property type="molecule type" value="Genomic_DNA"/>
</dbReference>
<evidence type="ECO:0000256" key="7">
    <source>
        <dbReference type="SAM" id="SignalP"/>
    </source>
</evidence>
<sequence length="306" mass="33399">MSKRVTWVCTLLFAALISAAPAYASTTLRVIASFSVMEELVKRVAGDTVSVNVIVPRGEDVHRWELTPPNVLALEETHIVFYNGLGLEPWIRHVEAMSHDQLTLVEVAEKADYSPLMISTGQYKGELDPHMWMDPEGAAAYIDVIAETLAEHLPDQADAFYARAEEARKALSTLNQTVKERLDGIPQTNRTLMTSEAGFGYFARAYAFETLGVWGVNHETQGSAEAMAKMSEYLANNRPRPPALFFESTTPSIHMDALSREASLPLAGPLYVDSLSGADGPAANYSAMLQHNAEVMHTALGGATAE</sequence>
<keyword evidence="3 6" id="KW-0813">Transport</keyword>
<dbReference type="InterPro" id="IPR006129">
    <property type="entry name" value="AdhesinB"/>
</dbReference>
<keyword evidence="4" id="KW-0479">Metal-binding</keyword>
<feature type="chain" id="PRO_5021962766" evidence="7">
    <location>
        <begin position="25"/>
        <end position="306"/>
    </location>
</feature>
<dbReference type="Proteomes" id="UP000317288">
    <property type="component" value="Unassembled WGS sequence"/>
</dbReference>
<dbReference type="InterPro" id="IPR006127">
    <property type="entry name" value="ZnuA-like"/>
</dbReference>
<dbReference type="GO" id="GO:0046872">
    <property type="term" value="F:metal ion binding"/>
    <property type="evidence" value="ECO:0007669"/>
    <property type="project" value="UniProtKB-KW"/>
</dbReference>
<protein>
    <submittedName>
        <fullName evidence="8">ABC transporter substrate-binding protein</fullName>
    </submittedName>
</protein>
<organism evidence="8 9">
    <name type="scientific">Vreelandella titanicae</name>
    <dbReference type="NCBI Taxonomy" id="664683"/>
    <lineage>
        <taxon>Bacteria</taxon>
        <taxon>Pseudomonadati</taxon>
        <taxon>Pseudomonadota</taxon>
        <taxon>Gammaproteobacteria</taxon>
        <taxon>Oceanospirillales</taxon>
        <taxon>Halomonadaceae</taxon>
        <taxon>Vreelandella</taxon>
    </lineage>
</organism>
<dbReference type="PRINTS" id="PR00691">
    <property type="entry name" value="ADHESINB"/>
</dbReference>
<evidence type="ECO:0000256" key="3">
    <source>
        <dbReference type="ARBA" id="ARBA00022448"/>
    </source>
</evidence>
<dbReference type="GO" id="GO:0007155">
    <property type="term" value="P:cell adhesion"/>
    <property type="evidence" value="ECO:0007669"/>
    <property type="project" value="InterPro"/>
</dbReference>
<dbReference type="PANTHER" id="PTHR42953:SF1">
    <property type="entry name" value="METAL-BINDING PROTEIN HI_0362-RELATED"/>
    <property type="match status" value="1"/>
</dbReference>